<evidence type="ECO:0000313" key="2">
    <source>
        <dbReference type="Proteomes" id="UP001159363"/>
    </source>
</evidence>
<organism evidence="1 2">
    <name type="scientific">Dryococelus australis</name>
    <dbReference type="NCBI Taxonomy" id="614101"/>
    <lineage>
        <taxon>Eukaryota</taxon>
        <taxon>Metazoa</taxon>
        <taxon>Ecdysozoa</taxon>
        <taxon>Arthropoda</taxon>
        <taxon>Hexapoda</taxon>
        <taxon>Insecta</taxon>
        <taxon>Pterygota</taxon>
        <taxon>Neoptera</taxon>
        <taxon>Polyneoptera</taxon>
        <taxon>Phasmatodea</taxon>
        <taxon>Verophasmatodea</taxon>
        <taxon>Anareolatae</taxon>
        <taxon>Phasmatidae</taxon>
        <taxon>Eurycanthinae</taxon>
        <taxon>Dryococelus</taxon>
    </lineage>
</organism>
<proteinExistence type="predicted"/>
<name>A0ABQ9I5X7_9NEOP</name>
<comment type="caution">
    <text evidence="1">The sequence shown here is derived from an EMBL/GenBank/DDBJ whole genome shotgun (WGS) entry which is preliminary data.</text>
</comment>
<keyword evidence="2" id="KW-1185">Reference proteome</keyword>
<dbReference type="Proteomes" id="UP001159363">
    <property type="component" value="Chromosome 2"/>
</dbReference>
<accession>A0ABQ9I5X7</accession>
<reference evidence="1 2" key="1">
    <citation type="submission" date="2023-02" db="EMBL/GenBank/DDBJ databases">
        <title>LHISI_Scaffold_Assembly.</title>
        <authorList>
            <person name="Stuart O.P."/>
            <person name="Cleave R."/>
            <person name="Magrath M.J.L."/>
            <person name="Mikheyev A.S."/>
        </authorList>
    </citation>
    <scope>NUCLEOTIDE SEQUENCE [LARGE SCALE GENOMIC DNA]</scope>
    <source>
        <strain evidence="1">Daus_M_001</strain>
        <tissue evidence="1">Leg muscle</tissue>
    </source>
</reference>
<gene>
    <name evidence="1" type="ORF">PR048_004448</name>
</gene>
<evidence type="ECO:0000313" key="1">
    <source>
        <dbReference type="EMBL" id="KAJ8891892.1"/>
    </source>
</evidence>
<dbReference type="EMBL" id="JARBHB010000002">
    <property type="protein sequence ID" value="KAJ8891892.1"/>
    <property type="molecule type" value="Genomic_DNA"/>
</dbReference>
<sequence length="534" mass="58739">MKEEVRLLADCGASPGFIVFGRGMVIQGHGVSVMVIDFQHGRWVMYTKMVVTYQYGHRSCSSDPWVTGPGLLSGSESLIPLDGRNISQRPLANQTHCPFPELQTTKGATVAERLSCSPPTTEIRVQSPAGNRAGRCCWSAGFLGDLEFPPPFHSCAAPFSTQSRSSALKTSRLRAVQISSPTNSLEEPTCERLSGERDSKWGCSGQVDREILNGTAVASMLSGMKWRWENFNEERKRVGLIAKSATFPTCESPNEPAGRSNLVSLGVRRCSVGAVVSCLSGLCDSGITWYLVDVETDYLMEEHTVDSPPVALFTVLMLAVHRLHSRWSLSPPLAALLARRFTLPADSTGANCVTGRIPYACKERKSYKVTCIAAERDWAAITCDWGHDYLPERGSPEHYCIGRPPVARSISAPPGLRRGKLCVRIPAVRLLAPTTANRVQSPAEPLPDFQKWESCRTMPLVGGFSISPAHAFRFCIGGIDKSRRDLYFGAKISVLAHRSRKISCPEIFALSRNCRRSPRAPNQHIMRTRQSCRS</sequence>
<protein>
    <submittedName>
        <fullName evidence="1">Uncharacterized protein</fullName>
    </submittedName>
</protein>